<protein>
    <submittedName>
        <fullName evidence="3">Putative oxidoreductase</fullName>
    </submittedName>
</protein>
<dbReference type="SUPFAM" id="SSF51735">
    <property type="entry name" value="NAD(P)-binding Rossmann-fold domains"/>
    <property type="match status" value="1"/>
</dbReference>
<gene>
    <name evidence="3" type="ORF">SAMN04489716_9159</name>
</gene>
<dbReference type="InterPro" id="IPR036291">
    <property type="entry name" value="NAD(P)-bd_dom_sf"/>
</dbReference>
<proteinExistence type="predicted"/>
<dbReference type="PANTHER" id="PTHR44154">
    <property type="entry name" value="QUINONE OXIDOREDUCTASE"/>
    <property type="match status" value="1"/>
</dbReference>
<evidence type="ECO:0000256" key="1">
    <source>
        <dbReference type="ARBA" id="ARBA00022857"/>
    </source>
</evidence>
<dbReference type="EMBL" id="LT629758">
    <property type="protein sequence ID" value="SDT80335.1"/>
    <property type="molecule type" value="Genomic_DNA"/>
</dbReference>
<dbReference type="OrthoDB" id="3339625at2"/>
<dbReference type="Pfam" id="PF00107">
    <property type="entry name" value="ADH_zinc_N"/>
    <property type="match status" value="1"/>
</dbReference>
<dbReference type="PANTHER" id="PTHR44154:SF1">
    <property type="entry name" value="QUINONE OXIDOREDUCTASE"/>
    <property type="match status" value="1"/>
</dbReference>
<reference evidence="3 4" key="1">
    <citation type="submission" date="2016-10" db="EMBL/GenBank/DDBJ databases">
        <authorList>
            <person name="de Groot N.N."/>
        </authorList>
    </citation>
    <scope>NUCLEOTIDE SEQUENCE [LARGE SCALE GENOMIC DNA]</scope>
    <source>
        <strain evidence="3 4">DSM 43941</strain>
    </source>
</reference>
<dbReference type="InterPro" id="IPR013154">
    <property type="entry name" value="ADH-like_N"/>
</dbReference>
<dbReference type="InterPro" id="IPR020843">
    <property type="entry name" value="ER"/>
</dbReference>
<name>A0A1H2DC58_9ACTN</name>
<keyword evidence="1" id="KW-0521">NADP</keyword>
<dbReference type="Proteomes" id="UP000198688">
    <property type="component" value="Chromosome I"/>
</dbReference>
<accession>A0A1H2DC58</accession>
<dbReference type="Gene3D" id="3.90.180.10">
    <property type="entry name" value="Medium-chain alcohol dehydrogenases, catalytic domain"/>
    <property type="match status" value="1"/>
</dbReference>
<sequence length="369" mass="38825">MTTPISTTAIWVHEHGGPGNLIVENRPLPPIGPTDVLVAVDTAGVSGWDLKYRRGLQHGTKLPGRDPFPMPQQLGREAAGTVVAVGTDVTAHRPGDRVVAVVHPENPYAAETYRGLGNLSTGIAIPGHQAPGAYADYLVRDERLWLPLPDHVDLEQAAVTLWSYGTSHRILRDRLRVRAGDTLLVTGAGGPMGLATLQLAAIFGVRAIATTRHADRAARLRDAGADDVILTVDAHAAAAQIRELTGGVGVDHTVDYSTSAVLLRLGFDALRLGGTLCPAAGEQNPPGPMPFTVFDMTRLEAGIVGARGARHEDALRVLALLGDGRLHTPIAARFPLTEAAAAHTLMEDSTDVVGRIVLKPAATATTSAV</sequence>
<dbReference type="InterPro" id="IPR013149">
    <property type="entry name" value="ADH-like_C"/>
</dbReference>
<feature type="domain" description="Enoyl reductase (ER)" evidence="2">
    <location>
        <begin position="16"/>
        <end position="358"/>
    </location>
</feature>
<organism evidence="3 4">
    <name type="scientific">Actinoplanes derwentensis</name>
    <dbReference type="NCBI Taxonomy" id="113562"/>
    <lineage>
        <taxon>Bacteria</taxon>
        <taxon>Bacillati</taxon>
        <taxon>Actinomycetota</taxon>
        <taxon>Actinomycetes</taxon>
        <taxon>Micromonosporales</taxon>
        <taxon>Micromonosporaceae</taxon>
        <taxon>Actinoplanes</taxon>
    </lineage>
</organism>
<dbReference type="GO" id="GO:0016491">
    <property type="term" value="F:oxidoreductase activity"/>
    <property type="evidence" value="ECO:0007669"/>
    <property type="project" value="InterPro"/>
</dbReference>
<dbReference type="SMART" id="SM00829">
    <property type="entry name" value="PKS_ER"/>
    <property type="match status" value="1"/>
</dbReference>
<keyword evidence="4" id="KW-1185">Reference proteome</keyword>
<dbReference type="InterPro" id="IPR051603">
    <property type="entry name" value="Zinc-ADH_QOR/CCCR"/>
</dbReference>
<dbReference type="InterPro" id="IPR011032">
    <property type="entry name" value="GroES-like_sf"/>
</dbReference>
<evidence type="ECO:0000313" key="4">
    <source>
        <dbReference type="Proteomes" id="UP000198688"/>
    </source>
</evidence>
<dbReference type="STRING" id="113562.SAMN04489716_9159"/>
<evidence type="ECO:0000259" key="2">
    <source>
        <dbReference type="SMART" id="SM00829"/>
    </source>
</evidence>
<dbReference type="RefSeq" id="WP_092555611.1">
    <property type="nucleotide sequence ID" value="NZ_LT629758.1"/>
</dbReference>
<dbReference type="SUPFAM" id="SSF50129">
    <property type="entry name" value="GroES-like"/>
    <property type="match status" value="1"/>
</dbReference>
<dbReference type="AlphaFoldDB" id="A0A1H2DC58"/>
<dbReference type="Pfam" id="PF08240">
    <property type="entry name" value="ADH_N"/>
    <property type="match status" value="1"/>
</dbReference>
<evidence type="ECO:0000313" key="3">
    <source>
        <dbReference type="EMBL" id="SDT80335.1"/>
    </source>
</evidence>